<feature type="region of interest" description="Disordered" evidence="1">
    <location>
        <begin position="343"/>
        <end position="364"/>
    </location>
</feature>
<dbReference type="Proteomes" id="UP001209540">
    <property type="component" value="Unassembled WGS sequence"/>
</dbReference>
<evidence type="ECO:0000313" key="2">
    <source>
        <dbReference type="EMBL" id="KAI9246262.1"/>
    </source>
</evidence>
<feature type="compositionally biased region" description="Basic and acidic residues" evidence="1">
    <location>
        <begin position="346"/>
        <end position="355"/>
    </location>
</feature>
<comment type="caution">
    <text evidence="2">The sequence shown here is derived from an EMBL/GenBank/DDBJ whole genome shotgun (WGS) entry which is preliminary data.</text>
</comment>
<evidence type="ECO:0000313" key="3">
    <source>
        <dbReference type="Proteomes" id="UP001209540"/>
    </source>
</evidence>
<dbReference type="EMBL" id="JAIXMP010000047">
    <property type="protein sequence ID" value="KAI9246262.1"/>
    <property type="molecule type" value="Genomic_DNA"/>
</dbReference>
<accession>A0AAD5P7U9</accession>
<reference evidence="2" key="2">
    <citation type="submission" date="2023-02" db="EMBL/GenBank/DDBJ databases">
        <authorList>
            <consortium name="DOE Joint Genome Institute"/>
            <person name="Mondo S.J."/>
            <person name="Chang Y."/>
            <person name="Wang Y."/>
            <person name="Ahrendt S."/>
            <person name="Andreopoulos W."/>
            <person name="Barry K."/>
            <person name="Beard J."/>
            <person name="Benny G.L."/>
            <person name="Blankenship S."/>
            <person name="Bonito G."/>
            <person name="Cuomo C."/>
            <person name="Desiro A."/>
            <person name="Gervers K.A."/>
            <person name="Hundley H."/>
            <person name="Kuo A."/>
            <person name="LaButti K."/>
            <person name="Lang B.F."/>
            <person name="Lipzen A."/>
            <person name="O'Donnell K."/>
            <person name="Pangilinan J."/>
            <person name="Reynolds N."/>
            <person name="Sandor L."/>
            <person name="Smith M.W."/>
            <person name="Tsang A."/>
            <person name="Grigoriev I.V."/>
            <person name="Stajich J.E."/>
            <person name="Spatafora J.W."/>
        </authorList>
    </citation>
    <scope>NUCLEOTIDE SEQUENCE</scope>
    <source>
        <strain evidence="2">RSA 2281</strain>
    </source>
</reference>
<gene>
    <name evidence="2" type="ORF">BDA99DRAFT_543356</name>
</gene>
<keyword evidence="3" id="KW-1185">Reference proteome</keyword>
<name>A0AAD5P7U9_9FUNG</name>
<protein>
    <submittedName>
        <fullName evidence="2">Uncharacterized protein</fullName>
    </submittedName>
</protein>
<dbReference type="AlphaFoldDB" id="A0AAD5P7U9"/>
<organism evidence="2 3">
    <name type="scientific">Phascolomyces articulosus</name>
    <dbReference type="NCBI Taxonomy" id="60185"/>
    <lineage>
        <taxon>Eukaryota</taxon>
        <taxon>Fungi</taxon>
        <taxon>Fungi incertae sedis</taxon>
        <taxon>Mucoromycota</taxon>
        <taxon>Mucoromycotina</taxon>
        <taxon>Mucoromycetes</taxon>
        <taxon>Mucorales</taxon>
        <taxon>Lichtheimiaceae</taxon>
        <taxon>Phascolomyces</taxon>
    </lineage>
</organism>
<sequence>MPLFTMIKQYTRLVSFIRDTVLAFFRSNKKFCAGWYKRYALSRGPRTKSDTSKEIYKQPSNSNMNFGPSNGGIPLFKYGKNSNANIIFFFWPGLEGEDLEQLWSMKFVEGLKKSNIKVFLVNNVSSIIENIFIKIFHKHQDEEENSFLDPNGITIGYLTIKNNMKNLISYGIIDIGSRADDSLTKQCVGKMHDKIVVQANTTNDIPMSYLGESEKTVKAYICALVKDVDNAKDFNSILNNAKTSLNKTNNNSWIRMVLKLAKVKSSNGEKRNLIGDQVESARKKDSITQETNNKEAASKLLTWPAREPSLQTSRREGGVNTITQGAAAPGSVLKTIKKWQKQFSTKADRNNERPSKGTSTDGIISHGDSGLEIAIIEASGPPEINNHTHLVEDRRKIAINLKKAMKKTTQCQQSCTLKNSSSWSSVLQTSIICILFDNDNTCGIYF</sequence>
<evidence type="ECO:0000256" key="1">
    <source>
        <dbReference type="SAM" id="MobiDB-lite"/>
    </source>
</evidence>
<proteinExistence type="predicted"/>
<reference evidence="2" key="1">
    <citation type="journal article" date="2022" name="IScience">
        <title>Evolution of zygomycete secretomes and the origins of terrestrial fungal ecologies.</title>
        <authorList>
            <person name="Chang Y."/>
            <person name="Wang Y."/>
            <person name="Mondo S."/>
            <person name="Ahrendt S."/>
            <person name="Andreopoulos W."/>
            <person name="Barry K."/>
            <person name="Beard J."/>
            <person name="Benny G.L."/>
            <person name="Blankenship S."/>
            <person name="Bonito G."/>
            <person name="Cuomo C."/>
            <person name="Desiro A."/>
            <person name="Gervers K.A."/>
            <person name="Hundley H."/>
            <person name="Kuo A."/>
            <person name="LaButti K."/>
            <person name="Lang B.F."/>
            <person name="Lipzen A."/>
            <person name="O'Donnell K."/>
            <person name="Pangilinan J."/>
            <person name="Reynolds N."/>
            <person name="Sandor L."/>
            <person name="Smith M.E."/>
            <person name="Tsang A."/>
            <person name="Grigoriev I.V."/>
            <person name="Stajich J.E."/>
            <person name="Spatafora J.W."/>
        </authorList>
    </citation>
    <scope>NUCLEOTIDE SEQUENCE</scope>
    <source>
        <strain evidence="2">RSA 2281</strain>
    </source>
</reference>